<protein>
    <submittedName>
        <fullName evidence="8">Uncharacterized protein</fullName>
    </submittedName>
</protein>
<feature type="transmembrane region" description="Helical" evidence="7">
    <location>
        <begin position="116"/>
        <end position="135"/>
    </location>
</feature>
<evidence type="ECO:0000256" key="4">
    <source>
        <dbReference type="ARBA" id="ARBA00022989"/>
    </source>
</evidence>
<dbReference type="PANTHER" id="PTHR23504:SF15">
    <property type="entry name" value="MAJOR FACILITATOR SUPERFAMILY (MFS) PROFILE DOMAIN-CONTAINING PROTEIN"/>
    <property type="match status" value="1"/>
</dbReference>
<dbReference type="EMBL" id="CM032187">
    <property type="protein sequence ID" value="KAG7090151.1"/>
    <property type="molecule type" value="Genomic_DNA"/>
</dbReference>
<evidence type="ECO:0000256" key="5">
    <source>
        <dbReference type="ARBA" id="ARBA00023136"/>
    </source>
</evidence>
<dbReference type="Proteomes" id="UP001049176">
    <property type="component" value="Chromosome 7"/>
</dbReference>
<sequence length="318" mass="34967">MLTIGHTIGPTMGGLLSEPAKRWPKIFGNAFFTENPYFLACAAASVLAFTAFVLSFFFLNETLKTHVNINPNREPSEDEPLLDHQNTPDQQKKAPPSLYAIVTSNPPLRRCLVSHAFHAFTNMSYLVLVPLIYSTSISNGGFGLSPYQIGVVLGTFGVCNAVLQLFVWKPMLKHIGPKEMFILSYTFHMIRVILMMLARIAAARAGKVDWFVWALIAIQMAVSTLAATTYNCISMLIVKASPQDVLGTVNGIQQMISSGLRGLAPTVASSLFAASLALDWRLSGSVGGICRYLVDVLQIFLIGFGVWYSLRLPQYRLI</sequence>
<keyword evidence="2" id="KW-0813">Transport</keyword>
<keyword evidence="3 7" id="KW-0812">Transmembrane</keyword>
<evidence type="ECO:0000256" key="6">
    <source>
        <dbReference type="SAM" id="MobiDB-lite"/>
    </source>
</evidence>
<organism evidence="8 9">
    <name type="scientific">Marasmius oreades</name>
    <name type="common">fairy-ring Marasmius</name>
    <dbReference type="NCBI Taxonomy" id="181124"/>
    <lineage>
        <taxon>Eukaryota</taxon>
        <taxon>Fungi</taxon>
        <taxon>Dikarya</taxon>
        <taxon>Basidiomycota</taxon>
        <taxon>Agaricomycotina</taxon>
        <taxon>Agaricomycetes</taxon>
        <taxon>Agaricomycetidae</taxon>
        <taxon>Agaricales</taxon>
        <taxon>Marasmiineae</taxon>
        <taxon>Marasmiaceae</taxon>
        <taxon>Marasmius</taxon>
    </lineage>
</organism>
<reference evidence="8" key="1">
    <citation type="journal article" date="2021" name="Genome Biol. Evol.">
        <title>The assembled and annotated genome of the fairy-ring fungus Marasmius oreades.</title>
        <authorList>
            <person name="Hiltunen M."/>
            <person name="Ament-Velasquez S.L."/>
            <person name="Johannesson H."/>
        </authorList>
    </citation>
    <scope>NUCLEOTIDE SEQUENCE</scope>
    <source>
        <strain evidence="8">03SP1</strain>
    </source>
</reference>
<evidence type="ECO:0000313" key="9">
    <source>
        <dbReference type="Proteomes" id="UP001049176"/>
    </source>
</evidence>
<evidence type="ECO:0000256" key="7">
    <source>
        <dbReference type="SAM" id="Phobius"/>
    </source>
</evidence>
<dbReference type="PANTHER" id="PTHR23504">
    <property type="entry name" value="MAJOR FACILITATOR SUPERFAMILY DOMAIN-CONTAINING PROTEIN 10"/>
    <property type="match status" value="1"/>
</dbReference>
<keyword evidence="9" id="KW-1185">Reference proteome</keyword>
<gene>
    <name evidence="8" type="ORF">E1B28_011759</name>
</gene>
<evidence type="ECO:0000256" key="3">
    <source>
        <dbReference type="ARBA" id="ARBA00022692"/>
    </source>
</evidence>
<dbReference type="RefSeq" id="XP_043006621.1">
    <property type="nucleotide sequence ID" value="XM_043156809.1"/>
</dbReference>
<feature type="transmembrane region" description="Helical" evidence="7">
    <location>
        <begin position="147"/>
        <end position="168"/>
    </location>
</feature>
<dbReference type="SUPFAM" id="SSF103473">
    <property type="entry name" value="MFS general substrate transporter"/>
    <property type="match status" value="1"/>
</dbReference>
<accession>A0A9P7URJ2</accession>
<dbReference type="Gene3D" id="1.20.1250.20">
    <property type="entry name" value="MFS general substrate transporter like domains"/>
    <property type="match status" value="1"/>
</dbReference>
<evidence type="ECO:0000256" key="1">
    <source>
        <dbReference type="ARBA" id="ARBA00004141"/>
    </source>
</evidence>
<name>A0A9P7URJ2_9AGAR</name>
<keyword evidence="5 7" id="KW-0472">Membrane</keyword>
<feature type="transmembrane region" description="Helical" evidence="7">
    <location>
        <begin position="292"/>
        <end position="310"/>
    </location>
</feature>
<dbReference type="InterPro" id="IPR036259">
    <property type="entry name" value="MFS_trans_sf"/>
</dbReference>
<dbReference type="KEGG" id="more:E1B28_011759"/>
<dbReference type="AlphaFoldDB" id="A0A9P7URJ2"/>
<feature type="transmembrane region" description="Helical" evidence="7">
    <location>
        <begin position="259"/>
        <end position="280"/>
    </location>
</feature>
<feature type="region of interest" description="Disordered" evidence="6">
    <location>
        <begin position="69"/>
        <end position="94"/>
    </location>
</feature>
<comment type="caution">
    <text evidence="8">The sequence shown here is derived from an EMBL/GenBank/DDBJ whole genome shotgun (WGS) entry which is preliminary data.</text>
</comment>
<comment type="subcellular location">
    <subcellularLocation>
        <location evidence="1">Membrane</location>
        <topology evidence="1">Multi-pass membrane protein</topology>
    </subcellularLocation>
</comment>
<proteinExistence type="predicted"/>
<evidence type="ECO:0000256" key="2">
    <source>
        <dbReference type="ARBA" id="ARBA00022448"/>
    </source>
</evidence>
<dbReference type="OrthoDB" id="419616at2759"/>
<dbReference type="GeneID" id="66080834"/>
<feature type="transmembrane region" description="Helical" evidence="7">
    <location>
        <begin position="37"/>
        <end position="59"/>
    </location>
</feature>
<dbReference type="GO" id="GO:0016020">
    <property type="term" value="C:membrane"/>
    <property type="evidence" value="ECO:0007669"/>
    <property type="project" value="UniProtKB-SubCell"/>
</dbReference>
<feature type="transmembrane region" description="Helical" evidence="7">
    <location>
        <begin position="180"/>
        <end position="198"/>
    </location>
</feature>
<keyword evidence="4 7" id="KW-1133">Transmembrane helix</keyword>
<evidence type="ECO:0000313" key="8">
    <source>
        <dbReference type="EMBL" id="KAG7090151.1"/>
    </source>
</evidence>
<feature type="transmembrane region" description="Helical" evidence="7">
    <location>
        <begin position="210"/>
        <end position="238"/>
    </location>
</feature>